<accession>A0ABT4NL94</accession>
<dbReference type="EMBL" id="JAPWIS010000020">
    <property type="protein sequence ID" value="MCZ4588149.1"/>
    <property type="molecule type" value="Genomic_DNA"/>
</dbReference>
<proteinExistence type="predicted"/>
<evidence type="ECO:0000313" key="1">
    <source>
        <dbReference type="EMBL" id="MCZ4588149.1"/>
    </source>
</evidence>
<protein>
    <submittedName>
        <fullName evidence="1">Uncharacterized protein</fullName>
    </submittedName>
</protein>
<evidence type="ECO:0000313" key="2">
    <source>
        <dbReference type="Proteomes" id="UP001066327"/>
    </source>
</evidence>
<dbReference type="Proteomes" id="UP001066327">
    <property type="component" value="Unassembled WGS sequence"/>
</dbReference>
<keyword evidence="2" id="KW-1185">Reference proteome</keyword>
<comment type="caution">
    <text evidence="1">The sequence shown here is derived from an EMBL/GenBank/DDBJ whole genome shotgun (WGS) entry which is preliminary data.</text>
</comment>
<reference evidence="1" key="1">
    <citation type="submission" date="2022-12" db="EMBL/GenBank/DDBJ databases">
        <authorList>
            <person name="Krivoruchko A.V."/>
            <person name="Elkin A."/>
        </authorList>
    </citation>
    <scope>NUCLEOTIDE SEQUENCE</scope>
    <source>
        <strain evidence="1">IEGM 249</strain>
    </source>
</reference>
<organism evidence="1 2">
    <name type="scientific">Rhodococcus opacus</name>
    <name type="common">Nocardia opaca</name>
    <dbReference type="NCBI Taxonomy" id="37919"/>
    <lineage>
        <taxon>Bacteria</taxon>
        <taxon>Bacillati</taxon>
        <taxon>Actinomycetota</taxon>
        <taxon>Actinomycetes</taxon>
        <taxon>Mycobacteriales</taxon>
        <taxon>Nocardiaceae</taxon>
        <taxon>Rhodococcus</taxon>
    </lineage>
</organism>
<sequence length="79" mass="8448">MIERTTTSPSRTTGVGLAAPTARIAASGGLMMAVKWSIGYMPRLLMVKVPPVNSGAWIHRFGRGLKWVATAKRPVVVGE</sequence>
<name>A0ABT4NL94_RHOOP</name>
<gene>
    <name evidence="1" type="ORF">O4328_31455</name>
</gene>